<feature type="region of interest" description="Disordered" evidence="4">
    <location>
        <begin position="264"/>
        <end position="290"/>
    </location>
</feature>
<dbReference type="InterPro" id="IPR018247">
    <property type="entry name" value="EF_Hand_1_Ca_BS"/>
</dbReference>
<evidence type="ECO:0000313" key="8">
    <source>
        <dbReference type="Proteomes" id="UP001359485"/>
    </source>
</evidence>
<keyword evidence="8" id="KW-1185">Reference proteome</keyword>
<gene>
    <name evidence="7" type="ORF">RUM44_013364</name>
</gene>
<keyword evidence="3" id="KW-0106">Calcium</keyword>
<keyword evidence="2" id="KW-0677">Repeat</keyword>
<accession>A0ABR1BHY1</accession>
<evidence type="ECO:0000256" key="4">
    <source>
        <dbReference type="SAM" id="MobiDB-lite"/>
    </source>
</evidence>
<evidence type="ECO:0000256" key="5">
    <source>
        <dbReference type="SAM" id="Phobius"/>
    </source>
</evidence>
<feature type="domain" description="EF-hand" evidence="6">
    <location>
        <begin position="102"/>
        <end position="137"/>
    </location>
</feature>
<dbReference type="Proteomes" id="UP001359485">
    <property type="component" value="Unassembled WGS sequence"/>
</dbReference>
<dbReference type="PANTHER" id="PTHR10827">
    <property type="entry name" value="RETICULOCALBIN"/>
    <property type="match status" value="1"/>
</dbReference>
<name>A0ABR1BHY1_POLSC</name>
<evidence type="ECO:0000259" key="6">
    <source>
        <dbReference type="PROSITE" id="PS50222"/>
    </source>
</evidence>
<keyword evidence="5" id="KW-0812">Transmembrane</keyword>
<sequence>MISIFVGIGRKQSMKFFGRISGKSVRWSIGTSFFLYAVLFTLIKVFKIPPKSKFDGEETDREREYDEAGKRLEVDNIVDYLHKLHNLKGTLQVREGNKKLVQPFHTVEEVFCKADRNGDNYLNSDEITKWINIKTQEHIHEAIVDNYKTFLTIDVRPKNGLISWEEYHSYFLQRNGLTQNNSAVPDGVPSALSGEKLSSRKVQEAIMRGKAAWSETAKNDPAHLNLDEFLSFRHPESSYTSIIYLVDEIFKKFDTDADEVLTEDEFSTVRGDEDDERPKSMTQEENERRREFREMVDLNRDGMATRKEMLAYVDPKNPRHAKEEADTLIELADVDGDRRLSLVEIFNKMDLFLGSKMIDAGDSFHDEL</sequence>
<reference evidence="7 8" key="1">
    <citation type="submission" date="2023-09" db="EMBL/GenBank/DDBJ databases">
        <title>Genomes of two closely related lineages of the louse Polyplax serrata with different host specificities.</title>
        <authorList>
            <person name="Martinu J."/>
            <person name="Tarabai H."/>
            <person name="Stefka J."/>
            <person name="Hypsa V."/>
        </authorList>
    </citation>
    <scope>NUCLEOTIDE SEQUENCE [LARGE SCALE GENOMIC DNA]</scope>
    <source>
        <strain evidence="7">98ZLc_SE</strain>
    </source>
</reference>
<organism evidence="7 8">
    <name type="scientific">Polyplax serrata</name>
    <name type="common">Common mouse louse</name>
    <dbReference type="NCBI Taxonomy" id="468196"/>
    <lineage>
        <taxon>Eukaryota</taxon>
        <taxon>Metazoa</taxon>
        <taxon>Ecdysozoa</taxon>
        <taxon>Arthropoda</taxon>
        <taxon>Hexapoda</taxon>
        <taxon>Insecta</taxon>
        <taxon>Pterygota</taxon>
        <taxon>Neoptera</taxon>
        <taxon>Paraneoptera</taxon>
        <taxon>Psocodea</taxon>
        <taxon>Troctomorpha</taxon>
        <taxon>Phthiraptera</taxon>
        <taxon>Anoplura</taxon>
        <taxon>Polyplacidae</taxon>
        <taxon>Polyplax</taxon>
    </lineage>
</organism>
<feature type="transmembrane region" description="Helical" evidence="5">
    <location>
        <begin position="24"/>
        <end position="43"/>
    </location>
</feature>
<dbReference type="InterPro" id="IPR011992">
    <property type="entry name" value="EF-hand-dom_pair"/>
</dbReference>
<dbReference type="SMART" id="SM00054">
    <property type="entry name" value="EFh"/>
    <property type="match status" value="3"/>
</dbReference>
<evidence type="ECO:0000256" key="1">
    <source>
        <dbReference type="ARBA" id="ARBA00022723"/>
    </source>
</evidence>
<dbReference type="PROSITE" id="PS00018">
    <property type="entry name" value="EF_HAND_1"/>
    <property type="match status" value="2"/>
</dbReference>
<dbReference type="PROSITE" id="PS50222">
    <property type="entry name" value="EF_HAND_2"/>
    <property type="match status" value="3"/>
</dbReference>
<dbReference type="SUPFAM" id="SSF47473">
    <property type="entry name" value="EF-hand"/>
    <property type="match status" value="2"/>
</dbReference>
<feature type="domain" description="EF-hand" evidence="6">
    <location>
        <begin position="320"/>
        <end position="355"/>
    </location>
</feature>
<keyword evidence="5" id="KW-0472">Membrane</keyword>
<evidence type="ECO:0000313" key="7">
    <source>
        <dbReference type="EMBL" id="KAK6641649.1"/>
    </source>
</evidence>
<evidence type="ECO:0000256" key="3">
    <source>
        <dbReference type="ARBA" id="ARBA00022837"/>
    </source>
</evidence>
<dbReference type="Gene3D" id="1.10.238.10">
    <property type="entry name" value="EF-hand"/>
    <property type="match status" value="2"/>
</dbReference>
<dbReference type="PANTHER" id="PTHR10827:SF98">
    <property type="entry name" value="45 KDA CALCIUM-BINDING PROTEIN"/>
    <property type="match status" value="1"/>
</dbReference>
<evidence type="ECO:0000256" key="2">
    <source>
        <dbReference type="ARBA" id="ARBA00022737"/>
    </source>
</evidence>
<dbReference type="InterPro" id="IPR002048">
    <property type="entry name" value="EF_hand_dom"/>
</dbReference>
<proteinExistence type="predicted"/>
<comment type="caution">
    <text evidence="7">The sequence shown here is derived from an EMBL/GenBank/DDBJ whole genome shotgun (WGS) entry which is preliminary data.</text>
</comment>
<feature type="domain" description="EF-hand" evidence="6">
    <location>
        <begin position="246"/>
        <end position="276"/>
    </location>
</feature>
<protein>
    <recommendedName>
        <fullName evidence="6">EF-hand domain-containing protein</fullName>
    </recommendedName>
</protein>
<dbReference type="EMBL" id="JAWJWF010000001">
    <property type="protein sequence ID" value="KAK6641649.1"/>
    <property type="molecule type" value="Genomic_DNA"/>
</dbReference>
<keyword evidence="5" id="KW-1133">Transmembrane helix</keyword>
<keyword evidence="1" id="KW-0479">Metal-binding</keyword>